<dbReference type="Proteomes" id="UP000799536">
    <property type="component" value="Unassembled WGS sequence"/>
</dbReference>
<evidence type="ECO:0000313" key="2">
    <source>
        <dbReference type="EMBL" id="KAF2203283.1"/>
    </source>
</evidence>
<proteinExistence type="predicted"/>
<feature type="compositionally biased region" description="Acidic residues" evidence="1">
    <location>
        <begin position="49"/>
        <end position="59"/>
    </location>
</feature>
<name>A0A9P4JPE7_9PLEO</name>
<organism evidence="2 3">
    <name type="scientific">Delitschia confertaspora ATCC 74209</name>
    <dbReference type="NCBI Taxonomy" id="1513339"/>
    <lineage>
        <taxon>Eukaryota</taxon>
        <taxon>Fungi</taxon>
        <taxon>Dikarya</taxon>
        <taxon>Ascomycota</taxon>
        <taxon>Pezizomycotina</taxon>
        <taxon>Dothideomycetes</taxon>
        <taxon>Pleosporomycetidae</taxon>
        <taxon>Pleosporales</taxon>
        <taxon>Delitschiaceae</taxon>
        <taxon>Delitschia</taxon>
    </lineage>
</organism>
<evidence type="ECO:0000313" key="3">
    <source>
        <dbReference type="Proteomes" id="UP000799536"/>
    </source>
</evidence>
<gene>
    <name evidence="2" type="ORF">GQ43DRAFT_430052</name>
</gene>
<reference evidence="2" key="1">
    <citation type="journal article" date="2020" name="Stud. Mycol.">
        <title>101 Dothideomycetes genomes: a test case for predicting lifestyles and emergence of pathogens.</title>
        <authorList>
            <person name="Haridas S."/>
            <person name="Albert R."/>
            <person name="Binder M."/>
            <person name="Bloem J."/>
            <person name="Labutti K."/>
            <person name="Salamov A."/>
            <person name="Andreopoulos B."/>
            <person name="Baker S."/>
            <person name="Barry K."/>
            <person name="Bills G."/>
            <person name="Bluhm B."/>
            <person name="Cannon C."/>
            <person name="Castanera R."/>
            <person name="Culley D."/>
            <person name="Daum C."/>
            <person name="Ezra D."/>
            <person name="Gonzalez J."/>
            <person name="Henrissat B."/>
            <person name="Kuo A."/>
            <person name="Liang C."/>
            <person name="Lipzen A."/>
            <person name="Lutzoni F."/>
            <person name="Magnuson J."/>
            <person name="Mondo S."/>
            <person name="Nolan M."/>
            <person name="Ohm R."/>
            <person name="Pangilinan J."/>
            <person name="Park H.-J."/>
            <person name="Ramirez L."/>
            <person name="Alfaro M."/>
            <person name="Sun H."/>
            <person name="Tritt A."/>
            <person name="Yoshinaga Y."/>
            <person name="Zwiers L.-H."/>
            <person name="Turgeon B."/>
            <person name="Goodwin S."/>
            <person name="Spatafora J."/>
            <person name="Crous P."/>
            <person name="Grigoriev I."/>
        </authorList>
    </citation>
    <scope>NUCLEOTIDE SEQUENCE</scope>
    <source>
        <strain evidence="2">ATCC 74209</strain>
    </source>
</reference>
<evidence type="ECO:0000256" key="1">
    <source>
        <dbReference type="SAM" id="MobiDB-lite"/>
    </source>
</evidence>
<sequence>MLQGERAFRHHASDDAFLPKMDDDEGHDRLSPYQHDMLAFTPSTPGADSFDDLGPELDEPSFAPLGPPGTSPSRKSTSAFPDYGFDNSDTSISIYPEDPISAPQPADTHLEHAGPSNFDSSLQSGNPQHSEFSPHNPTNISAQLLRPVFHRTYKGKSHRNHPYFLHRRSQSQPPVEGTQGAPRISQKPFPRWKSRKMGHLKTSSNPPTSTPASMQGFLPVPGTPMQLLRPGTLTRLSRSATSSLLPWLDSGIDTDGRMISSVSTGETCVGMRRLAYMRLEEQERESRGVLEIGAMMVVTKASMDQAGSRPPPIDTLLDMGKIGQDSLTPDAEHPGPNQADRITAMLEKMEQDLKAGLKHCAKGLERCERIRGSLNKEGTLSLTDTSEQNAGQDDSDGLEASAIKTLSNYAGFNQVAIDTDLTSAHVDCNKSCEEWVVRTNT</sequence>
<feature type="region of interest" description="Disordered" evidence="1">
    <location>
        <begin position="168"/>
        <end position="189"/>
    </location>
</feature>
<dbReference type="EMBL" id="ML993908">
    <property type="protein sequence ID" value="KAF2203283.1"/>
    <property type="molecule type" value="Genomic_DNA"/>
</dbReference>
<accession>A0A9P4JPE7</accession>
<feature type="compositionally biased region" description="Polar residues" evidence="1">
    <location>
        <begin position="117"/>
        <end position="141"/>
    </location>
</feature>
<feature type="region of interest" description="Disordered" evidence="1">
    <location>
        <begin position="1"/>
        <end position="141"/>
    </location>
</feature>
<protein>
    <submittedName>
        <fullName evidence="2">Uncharacterized protein</fullName>
    </submittedName>
</protein>
<comment type="caution">
    <text evidence="2">The sequence shown here is derived from an EMBL/GenBank/DDBJ whole genome shotgun (WGS) entry which is preliminary data.</text>
</comment>
<dbReference type="AlphaFoldDB" id="A0A9P4JPE7"/>
<keyword evidence="3" id="KW-1185">Reference proteome</keyword>